<dbReference type="EMBL" id="LSBJ02000001">
    <property type="protein sequence ID" value="OAQ61178.2"/>
    <property type="molecule type" value="Genomic_DNA"/>
</dbReference>
<dbReference type="KEGG" id="pchm:VFPPC_13220"/>
<protein>
    <submittedName>
        <fullName evidence="2">Uncharacterized protein</fullName>
    </submittedName>
</protein>
<gene>
    <name evidence="2" type="ORF">VFPPC_13220</name>
</gene>
<dbReference type="Proteomes" id="UP000078397">
    <property type="component" value="Unassembled WGS sequence"/>
</dbReference>
<evidence type="ECO:0000313" key="3">
    <source>
        <dbReference type="Proteomes" id="UP000078397"/>
    </source>
</evidence>
<dbReference type="AlphaFoldDB" id="A0A179F6W3"/>
<keyword evidence="3" id="KW-1185">Reference proteome</keyword>
<dbReference type="RefSeq" id="XP_022284124.1">
    <property type="nucleotide sequence ID" value="XM_022428870.1"/>
</dbReference>
<evidence type="ECO:0000256" key="1">
    <source>
        <dbReference type="SAM" id="MobiDB-lite"/>
    </source>
</evidence>
<comment type="caution">
    <text evidence="2">The sequence shown here is derived from an EMBL/GenBank/DDBJ whole genome shotgun (WGS) entry which is preliminary data.</text>
</comment>
<feature type="compositionally biased region" description="Basic and acidic residues" evidence="1">
    <location>
        <begin position="86"/>
        <end position="100"/>
    </location>
</feature>
<accession>A0A179F6W3</accession>
<proteinExistence type="predicted"/>
<sequence>MLVPVSLEAEKKEKAGLESQKLLVNACSKLSWNQLPKAKTVQDAINELRSGLAPTPSPDDVVKSQTPLNAPGLSVVRQVPSRKRKAVEDLNDSPKAKDKSASQAASIPFWAEKSPWDGEVAPTSVLSCCVDKHSPLWLPDYTGHSYQTHSSQANLKSQYSSSQHGSVDMTKGYTSQGAETENNMPSFTDSFRMSLRLGVKPKALYWIKDTLTGYDIQDEEVDSAFETGWDWSDLEKLAFQMLLVMRTQHDKPAEEAGLDEKSLTSIVIVYWLAILFSQKVKSLKTKFPHTDRTKIAWKIRNHHGIAMKSGIEEIDGVDFDPIQHIDMSRCTVIVDSQLTNVTMKNYPVELWDKIRATCSQVPLYNPL</sequence>
<feature type="region of interest" description="Disordered" evidence="1">
    <location>
        <begin position="49"/>
        <end position="104"/>
    </location>
</feature>
<evidence type="ECO:0000313" key="2">
    <source>
        <dbReference type="EMBL" id="OAQ61178.2"/>
    </source>
</evidence>
<dbReference type="GeneID" id="28854991"/>
<dbReference type="OrthoDB" id="5101730at2759"/>
<organism evidence="2 3">
    <name type="scientific">Pochonia chlamydosporia 170</name>
    <dbReference type="NCBI Taxonomy" id="1380566"/>
    <lineage>
        <taxon>Eukaryota</taxon>
        <taxon>Fungi</taxon>
        <taxon>Dikarya</taxon>
        <taxon>Ascomycota</taxon>
        <taxon>Pezizomycotina</taxon>
        <taxon>Sordariomycetes</taxon>
        <taxon>Hypocreomycetidae</taxon>
        <taxon>Hypocreales</taxon>
        <taxon>Clavicipitaceae</taxon>
        <taxon>Pochonia</taxon>
    </lineage>
</organism>
<name>A0A179F6W3_METCM</name>
<reference evidence="2 3" key="1">
    <citation type="journal article" date="2016" name="PLoS Pathog.">
        <title>Biosynthesis of antibiotic leucinostatins in bio-control fungus Purpureocillium lilacinum and their inhibition on phytophthora revealed by genome mining.</title>
        <authorList>
            <person name="Wang G."/>
            <person name="Liu Z."/>
            <person name="Lin R."/>
            <person name="Li E."/>
            <person name="Mao Z."/>
            <person name="Ling J."/>
            <person name="Yang Y."/>
            <person name="Yin W.B."/>
            <person name="Xie B."/>
        </authorList>
    </citation>
    <scope>NUCLEOTIDE SEQUENCE [LARGE SCALE GENOMIC DNA]</scope>
    <source>
        <strain evidence="2">170</strain>
    </source>
</reference>